<keyword evidence="3" id="KW-0813">Transport</keyword>
<feature type="transmembrane region" description="Helical" evidence="8">
    <location>
        <begin position="218"/>
        <end position="240"/>
    </location>
</feature>
<keyword evidence="5 8" id="KW-0812">Transmembrane</keyword>
<feature type="transmembrane region" description="Helical" evidence="8">
    <location>
        <begin position="267"/>
        <end position="292"/>
    </location>
</feature>
<protein>
    <submittedName>
        <fullName evidence="9">Spore gernimation protein</fullName>
    </submittedName>
</protein>
<reference evidence="10" key="1">
    <citation type="submission" date="2016-05" db="EMBL/GenBank/DDBJ databases">
        <authorList>
            <person name="Liu B."/>
            <person name="Wang J."/>
            <person name="Zhu Y."/>
            <person name="Liu G."/>
            <person name="Chen Q."/>
            <person name="Chen Z."/>
            <person name="Lan J."/>
            <person name="Che J."/>
            <person name="Ge C."/>
            <person name="Shi H."/>
            <person name="Pan Z."/>
            <person name="Liu X."/>
        </authorList>
    </citation>
    <scope>NUCLEOTIDE SEQUENCE [LARGE SCALE GENOMIC DNA]</scope>
    <source>
        <strain evidence="10">FJAT-27215</strain>
    </source>
</reference>
<evidence type="ECO:0000256" key="1">
    <source>
        <dbReference type="ARBA" id="ARBA00004141"/>
    </source>
</evidence>
<dbReference type="NCBIfam" id="TIGR00912">
    <property type="entry name" value="2A0309"/>
    <property type="match status" value="1"/>
</dbReference>
<keyword evidence="10" id="KW-1185">Reference proteome</keyword>
<feature type="transmembrane region" description="Helical" evidence="8">
    <location>
        <begin position="186"/>
        <end position="206"/>
    </location>
</feature>
<feature type="transmembrane region" description="Helical" evidence="8">
    <location>
        <begin position="336"/>
        <end position="355"/>
    </location>
</feature>
<dbReference type="EMBL" id="MAYT01000027">
    <property type="protein sequence ID" value="OCA85152.1"/>
    <property type="molecule type" value="Genomic_DNA"/>
</dbReference>
<comment type="similarity">
    <text evidence="2">Belongs to the amino acid-polyamine-organocation (APC) superfamily. Spore germination protein (SGP) (TC 2.A.3.9) family.</text>
</comment>
<feature type="transmembrane region" description="Helical" evidence="8">
    <location>
        <begin position="42"/>
        <end position="64"/>
    </location>
</feature>
<proteinExistence type="inferred from homology"/>
<keyword evidence="6 8" id="KW-1133">Transmembrane helix</keyword>
<evidence type="ECO:0000313" key="9">
    <source>
        <dbReference type="EMBL" id="OCA85152.1"/>
    </source>
</evidence>
<dbReference type="GO" id="GO:0016020">
    <property type="term" value="C:membrane"/>
    <property type="evidence" value="ECO:0007669"/>
    <property type="project" value="UniProtKB-SubCell"/>
</dbReference>
<feature type="transmembrane region" description="Helical" evidence="8">
    <location>
        <begin position="76"/>
        <end position="94"/>
    </location>
</feature>
<evidence type="ECO:0000256" key="8">
    <source>
        <dbReference type="SAM" id="Phobius"/>
    </source>
</evidence>
<keyword evidence="7 8" id="KW-0472">Membrane</keyword>
<dbReference type="PANTHER" id="PTHR34975">
    <property type="entry name" value="SPORE GERMINATION PROTEIN A2"/>
    <property type="match status" value="1"/>
</dbReference>
<gene>
    <name evidence="9" type="ORF">A8F95_10755</name>
</gene>
<keyword evidence="4" id="KW-0309">Germination</keyword>
<dbReference type="PANTHER" id="PTHR34975:SF2">
    <property type="entry name" value="SPORE GERMINATION PROTEIN A2"/>
    <property type="match status" value="1"/>
</dbReference>
<feature type="transmembrane region" description="Helical" evidence="8">
    <location>
        <begin position="114"/>
        <end position="134"/>
    </location>
</feature>
<dbReference type="GO" id="GO:0009847">
    <property type="term" value="P:spore germination"/>
    <property type="evidence" value="ECO:0007669"/>
    <property type="project" value="InterPro"/>
</dbReference>
<dbReference type="Proteomes" id="UP000092578">
    <property type="component" value="Unassembled WGS sequence"/>
</dbReference>
<organism evidence="9 10">
    <name type="scientific">Pseudobacillus wudalianchiensis</name>
    <dbReference type="NCBI Taxonomy" id="1743143"/>
    <lineage>
        <taxon>Bacteria</taxon>
        <taxon>Bacillati</taxon>
        <taxon>Bacillota</taxon>
        <taxon>Bacilli</taxon>
        <taxon>Bacillales</taxon>
        <taxon>Bacillaceae</taxon>
        <taxon>Pseudobacillus</taxon>
    </lineage>
</organism>
<dbReference type="RefSeq" id="WP_065411120.1">
    <property type="nucleotide sequence ID" value="NZ_MAYT01000027.1"/>
</dbReference>
<evidence type="ECO:0000256" key="7">
    <source>
        <dbReference type="ARBA" id="ARBA00023136"/>
    </source>
</evidence>
<dbReference type="AlphaFoldDB" id="A0A1B9AMV4"/>
<sequence length="367" mass="41240">MKEVKISSLQLSMMMYPTILATAILTVPSVTAKFAAHDLWMSPILASFMGGVAVFIAVQLHKLYPEQTIIEYSENIIGRIPGKIIGFFVLIFYLEMTGEIARSYSEFIVSSFLFKTPIMVIIALMLLVCAFAVYGGLETMARAAQLFFPAFFVPLIILIILLSPDFKFENVFPVLEEGIVPPAKGAVVLSGWFAEFFLIAFFLPFLSDRKKAMKQGIINVVAVMITLTLVNLTVLFVLGVSTASKTYPLMNAGRYISWANFFENLDAVIMAVWILGAFVKLTVFYFAVVLGTAQWLNLSDYRPIVWPVGILIAEFSFWGIPNMMVFARDEDQSFPFYSILIQVLFPLLLLMIAMIRRRKGENRAVNE</sequence>
<comment type="caution">
    <text evidence="9">The sequence shown here is derived from an EMBL/GenBank/DDBJ whole genome shotgun (WGS) entry which is preliminary data.</text>
</comment>
<evidence type="ECO:0000256" key="3">
    <source>
        <dbReference type="ARBA" id="ARBA00022448"/>
    </source>
</evidence>
<dbReference type="Pfam" id="PF03845">
    <property type="entry name" value="Spore_permease"/>
    <property type="match status" value="1"/>
</dbReference>
<feature type="transmembrane region" description="Helical" evidence="8">
    <location>
        <begin position="304"/>
        <end position="324"/>
    </location>
</feature>
<dbReference type="Gene3D" id="1.20.1740.10">
    <property type="entry name" value="Amino acid/polyamine transporter I"/>
    <property type="match status" value="1"/>
</dbReference>
<comment type="subcellular location">
    <subcellularLocation>
        <location evidence="1">Membrane</location>
        <topology evidence="1">Multi-pass membrane protein</topology>
    </subcellularLocation>
</comment>
<evidence type="ECO:0000256" key="2">
    <source>
        <dbReference type="ARBA" id="ARBA00007998"/>
    </source>
</evidence>
<evidence type="ECO:0000256" key="6">
    <source>
        <dbReference type="ARBA" id="ARBA00022989"/>
    </source>
</evidence>
<evidence type="ECO:0000256" key="4">
    <source>
        <dbReference type="ARBA" id="ARBA00022544"/>
    </source>
</evidence>
<dbReference type="InterPro" id="IPR004761">
    <property type="entry name" value="Spore_GerAB"/>
</dbReference>
<feature type="transmembrane region" description="Helical" evidence="8">
    <location>
        <begin position="146"/>
        <end position="166"/>
    </location>
</feature>
<evidence type="ECO:0000256" key="5">
    <source>
        <dbReference type="ARBA" id="ARBA00022692"/>
    </source>
</evidence>
<evidence type="ECO:0000313" key="10">
    <source>
        <dbReference type="Proteomes" id="UP000092578"/>
    </source>
</evidence>
<name>A0A1B9AMV4_9BACI</name>
<accession>A0A1B9AMV4</accession>